<dbReference type="EMBL" id="BGZK01000425">
    <property type="protein sequence ID" value="GBP42870.1"/>
    <property type="molecule type" value="Genomic_DNA"/>
</dbReference>
<gene>
    <name evidence="1" type="ORF">EVAR_27223_1</name>
</gene>
<name>A0A4C1VWD0_EUMVA</name>
<accession>A0A4C1VWD0</accession>
<reference evidence="1 2" key="1">
    <citation type="journal article" date="2019" name="Commun. Biol.">
        <title>The bagworm genome reveals a unique fibroin gene that provides high tensile strength.</title>
        <authorList>
            <person name="Kono N."/>
            <person name="Nakamura H."/>
            <person name="Ohtoshi R."/>
            <person name="Tomita M."/>
            <person name="Numata K."/>
            <person name="Arakawa K."/>
        </authorList>
    </citation>
    <scope>NUCLEOTIDE SEQUENCE [LARGE SCALE GENOMIC DNA]</scope>
</reference>
<sequence>MQPYVAFLVSTWLMIHNSLGERSASVKITDTIHTDRRPGIARRRVLHPAERGQLRFYGDIKTLARCAIGAIIRRSLTVRVDAVEKDFYGEPRYCETRVALNVMHVASGISGTSPSAAGCDRGTRRWTGNVNGTRILAENGGEGRSGREVEFGRAERRPAVVVDGGDDVRERLRRIARAGRRLRRD</sequence>
<dbReference type="AlphaFoldDB" id="A0A4C1VWD0"/>
<organism evidence="1 2">
    <name type="scientific">Eumeta variegata</name>
    <name type="common">Bagworm moth</name>
    <name type="synonym">Eumeta japonica</name>
    <dbReference type="NCBI Taxonomy" id="151549"/>
    <lineage>
        <taxon>Eukaryota</taxon>
        <taxon>Metazoa</taxon>
        <taxon>Ecdysozoa</taxon>
        <taxon>Arthropoda</taxon>
        <taxon>Hexapoda</taxon>
        <taxon>Insecta</taxon>
        <taxon>Pterygota</taxon>
        <taxon>Neoptera</taxon>
        <taxon>Endopterygota</taxon>
        <taxon>Lepidoptera</taxon>
        <taxon>Glossata</taxon>
        <taxon>Ditrysia</taxon>
        <taxon>Tineoidea</taxon>
        <taxon>Psychidae</taxon>
        <taxon>Oiketicinae</taxon>
        <taxon>Eumeta</taxon>
    </lineage>
</organism>
<keyword evidence="2" id="KW-1185">Reference proteome</keyword>
<protein>
    <submittedName>
        <fullName evidence="1">Uncharacterized protein</fullName>
    </submittedName>
</protein>
<proteinExistence type="predicted"/>
<evidence type="ECO:0000313" key="2">
    <source>
        <dbReference type="Proteomes" id="UP000299102"/>
    </source>
</evidence>
<dbReference type="Proteomes" id="UP000299102">
    <property type="component" value="Unassembled WGS sequence"/>
</dbReference>
<comment type="caution">
    <text evidence="1">The sequence shown here is derived from an EMBL/GenBank/DDBJ whole genome shotgun (WGS) entry which is preliminary data.</text>
</comment>
<evidence type="ECO:0000313" key="1">
    <source>
        <dbReference type="EMBL" id="GBP42870.1"/>
    </source>
</evidence>